<keyword evidence="2" id="KW-1185">Reference proteome</keyword>
<dbReference type="OrthoDB" id="3034312at2"/>
<dbReference type="RefSeq" id="WP_084114215.1">
    <property type="nucleotide sequence ID" value="NZ_FWXH01000002.1"/>
</dbReference>
<proteinExistence type="predicted"/>
<dbReference type="STRING" id="1121291.SAMN02745134_00957"/>
<evidence type="ECO:0000313" key="2">
    <source>
        <dbReference type="Proteomes" id="UP000192468"/>
    </source>
</evidence>
<dbReference type="AlphaFoldDB" id="A0A1W1X7I6"/>
<protein>
    <submittedName>
        <fullName evidence="1">Uncharacterized protein</fullName>
    </submittedName>
</protein>
<organism evidence="1 2">
    <name type="scientific">Clostridium acidisoli DSM 12555</name>
    <dbReference type="NCBI Taxonomy" id="1121291"/>
    <lineage>
        <taxon>Bacteria</taxon>
        <taxon>Bacillati</taxon>
        <taxon>Bacillota</taxon>
        <taxon>Clostridia</taxon>
        <taxon>Eubacteriales</taxon>
        <taxon>Clostridiaceae</taxon>
        <taxon>Clostridium</taxon>
    </lineage>
</organism>
<reference evidence="1 2" key="1">
    <citation type="submission" date="2017-04" db="EMBL/GenBank/DDBJ databases">
        <authorList>
            <person name="Afonso C.L."/>
            <person name="Miller P.J."/>
            <person name="Scott M.A."/>
            <person name="Spackman E."/>
            <person name="Goraichik I."/>
            <person name="Dimitrov K.M."/>
            <person name="Suarez D.L."/>
            <person name="Swayne D.E."/>
        </authorList>
    </citation>
    <scope>NUCLEOTIDE SEQUENCE [LARGE SCALE GENOMIC DNA]</scope>
    <source>
        <strain evidence="1 2">DSM 12555</strain>
    </source>
</reference>
<sequence>MDEQIKDLDDLKYYEVTKDNPVMIKLEKSERKKLYHYTSKIAAKGIKDSQSFWVTHSSFLDDPTEIKYISHVLDGVIMYLEQNKEAYDSGVDGQFYVYEAIIKILLKY</sequence>
<gene>
    <name evidence="1" type="ORF">SAMN02745134_00957</name>
</gene>
<dbReference type="EMBL" id="FWXH01000002">
    <property type="protein sequence ID" value="SMC19895.1"/>
    <property type="molecule type" value="Genomic_DNA"/>
</dbReference>
<name>A0A1W1X7I6_9CLOT</name>
<dbReference type="Proteomes" id="UP000192468">
    <property type="component" value="Unassembled WGS sequence"/>
</dbReference>
<accession>A0A1W1X7I6</accession>
<evidence type="ECO:0000313" key="1">
    <source>
        <dbReference type="EMBL" id="SMC19895.1"/>
    </source>
</evidence>